<name>W1XZ42_9ZZZZ</name>
<accession>W1XZ42</accession>
<dbReference type="InterPro" id="IPR024445">
    <property type="entry name" value="Tnp_ISXO2-like"/>
</dbReference>
<feature type="region of interest" description="Disordered" evidence="1">
    <location>
        <begin position="170"/>
        <end position="196"/>
    </location>
</feature>
<dbReference type="EMBL" id="AZMM01010084">
    <property type="protein sequence ID" value="ETJ35542.1"/>
    <property type="molecule type" value="Genomic_DNA"/>
</dbReference>
<dbReference type="AlphaFoldDB" id="W1XZ42"/>
<feature type="domain" description="ISXO2-like transposase" evidence="2">
    <location>
        <begin position="147"/>
        <end position="316"/>
    </location>
</feature>
<gene>
    <name evidence="3" type="ORF">Q604_UNBC10084G0004</name>
</gene>
<dbReference type="PANTHER" id="PTHR33293:SF1">
    <property type="entry name" value="INSERTION ELEMENT IS1 1 PROTEIN INSB-RELATED"/>
    <property type="match status" value="1"/>
</dbReference>
<comment type="caution">
    <text evidence="3">The sequence shown here is derived from an EMBL/GenBank/DDBJ whole genome shotgun (WGS) entry which is preliminary data.</text>
</comment>
<reference evidence="3" key="1">
    <citation type="submission" date="2013-12" db="EMBL/GenBank/DDBJ databases">
        <title>A Varibaculum cambriense genome reconstructed from a premature infant gut community with otherwise low bacterial novelty that shifts toward anaerobic metabolism during the third week of life.</title>
        <authorList>
            <person name="Brown C.T."/>
            <person name="Sharon I."/>
            <person name="Thomas B.C."/>
            <person name="Castelle C.J."/>
            <person name="Morowitz M.J."/>
            <person name="Banfield J.F."/>
        </authorList>
    </citation>
    <scope>NUCLEOTIDE SEQUENCE</scope>
</reference>
<organism evidence="3">
    <name type="scientific">human gut metagenome</name>
    <dbReference type="NCBI Taxonomy" id="408170"/>
    <lineage>
        <taxon>unclassified sequences</taxon>
        <taxon>metagenomes</taxon>
        <taxon>organismal metagenomes</taxon>
    </lineage>
</organism>
<feature type="compositionally biased region" description="Basic residues" evidence="1">
    <location>
        <begin position="177"/>
        <end position="196"/>
    </location>
</feature>
<evidence type="ECO:0000313" key="3">
    <source>
        <dbReference type="EMBL" id="ETJ35542.1"/>
    </source>
</evidence>
<protein>
    <recommendedName>
        <fullName evidence="2">ISXO2-like transposase domain-containing protein</fullName>
    </recommendedName>
</protein>
<dbReference type="Pfam" id="PF12762">
    <property type="entry name" value="DDE_Tnp_IS1595"/>
    <property type="match status" value="1"/>
</dbReference>
<evidence type="ECO:0000256" key="1">
    <source>
        <dbReference type="SAM" id="MobiDB-lite"/>
    </source>
</evidence>
<proteinExistence type="predicted"/>
<dbReference type="PANTHER" id="PTHR33293">
    <property type="entry name" value="INSERTION ELEMENT IS1 1 PROTEIN INSB-RELATED"/>
    <property type="match status" value="1"/>
</dbReference>
<dbReference type="SMART" id="SM01126">
    <property type="entry name" value="DDE_Tnp_IS1595"/>
    <property type="match status" value="1"/>
</dbReference>
<sequence length="353" mass="41086">MPNIESVKRDIQALGKSGQEAIFKYLEEVVVLGSFATEVTNEVKENRFSKGKVCPYCGHDEISRNGKYNGNQRYICKSCQKTFTDFTRSPHYNSKKDIKKWILYAKCMINGYSIRKCAKIVEISIPTSFYWRHKILDAIRTYMGVGSVGGVVEVDEAFFRESFKGNHKKSTTFTMPRKAHKSGVKGSKRSKSEKRKRGISKEQVCVLCAIDRVGNVVTELLCKGRMKHTDLERLFKDRIDDEAIFCTDSHKSYIKFAQNLDIELQQIKRGKHKEGIYHIQHINAFHSKLKKWMDNFNGVATKYLANYMYWFKWLEVFNTEKDTVKSKNLLIQSHTCHSDTKLKDFRFREAIYI</sequence>
<dbReference type="NCBIfam" id="NF033547">
    <property type="entry name" value="transpos_IS1595"/>
    <property type="match status" value="1"/>
</dbReference>
<evidence type="ECO:0000259" key="2">
    <source>
        <dbReference type="SMART" id="SM01126"/>
    </source>
</evidence>
<dbReference type="InterPro" id="IPR051354">
    <property type="entry name" value="Transposase_27_IS1"/>
</dbReference>